<keyword evidence="2" id="KW-1185">Reference proteome</keyword>
<feature type="non-terminal residue" evidence="1">
    <location>
        <position position="184"/>
    </location>
</feature>
<gene>
    <name evidence="1" type="ORF">THRCLA_23202</name>
</gene>
<accession>A0A1V9YA16</accession>
<protein>
    <submittedName>
        <fullName evidence="1">Uncharacterized protein</fullName>
    </submittedName>
</protein>
<sequence length="184" mass="21379">MKEVYDIVAAMPNVESLYEYFLKLEKDYANGIQWNYAHTVHFLHPMIYLKWRKGGEALVDILTRCPHVPCQASLPLMSVYSMHIHNKAIVCPQCKRAILYETFNIALFVKYYPQFEVHSKKLNQPIALIVKVPSIPRDEKWSSFLTSFHGNLTYEAKKSSINAVKAIRDKIEDAMMPYRNRPLG</sequence>
<dbReference type="EMBL" id="JNBS01004669">
    <property type="protein sequence ID" value="OQR82573.1"/>
    <property type="molecule type" value="Genomic_DNA"/>
</dbReference>
<reference evidence="1 2" key="1">
    <citation type="journal article" date="2014" name="Genome Biol. Evol.">
        <title>The secreted proteins of Achlya hypogyna and Thraustotheca clavata identify the ancestral oomycete secretome and reveal gene acquisitions by horizontal gene transfer.</title>
        <authorList>
            <person name="Misner I."/>
            <person name="Blouin N."/>
            <person name="Leonard G."/>
            <person name="Richards T.A."/>
            <person name="Lane C.E."/>
        </authorList>
    </citation>
    <scope>NUCLEOTIDE SEQUENCE [LARGE SCALE GENOMIC DNA]</scope>
    <source>
        <strain evidence="1 2">ATCC 34112</strain>
    </source>
</reference>
<evidence type="ECO:0000313" key="2">
    <source>
        <dbReference type="Proteomes" id="UP000243217"/>
    </source>
</evidence>
<name>A0A1V9YA16_9STRA</name>
<dbReference type="STRING" id="74557.A0A1V9YA16"/>
<proteinExistence type="predicted"/>
<comment type="caution">
    <text evidence="1">The sequence shown here is derived from an EMBL/GenBank/DDBJ whole genome shotgun (WGS) entry which is preliminary data.</text>
</comment>
<evidence type="ECO:0000313" key="1">
    <source>
        <dbReference type="EMBL" id="OQR82573.1"/>
    </source>
</evidence>
<dbReference type="Proteomes" id="UP000243217">
    <property type="component" value="Unassembled WGS sequence"/>
</dbReference>
<organism evidence="1 2">
    <name type="scientific">Thraustotheca clavata</name>
    <dbReference type="NCBI Taxonomy" id="74557"/>
    <lineage>
        <taxon>Eukaryota</taxon>
        <taxon>Sar</taxon>
        <taxon>Stramenopiles</taxon>
        <taxon>Oomycota</taxon>
        <taxon>Saprolegniomycetes</taxon>
        <taxon>Saprolegniales</taxon>
        <taxon>Achlyaceae</taxon>
        <taxon>Thraustotheca</taxon>
    </lineage>
</organism>
<dbReference type="AlphaFoldDB" id="A0A1V9YA16"/>